<dbReference type="Proteomes" id="UP001314796">
    <property type="component" value="Unassembled WGS sequence"/>
</dbReference>
<protein>
    <submittedName>
        <fullName evidence="1">Nucleoside-diphosphate-sugar epimerase</fullName>
    </submittedName>
</protein>
<dbReference type="InterPro" id="IPR036291">
    <property type="entry name" value="NAD(P)-bd_dom_sf"/>
</dbReference>
<gene>
    <name evidence="1" type="ORF">JOC73_000292</name>
</gene>
<organism evidence="1 2">
    <name type="scientific">Alkaliphilus hydrothermalis</name>
    <dbReference type="NCBI Taxonomy" id="1482730"/>
    <lineage>
        <taxon>Bacteria</taxon>
        <taxon>Bacillati</taxon>
        <taxon>Bacillota</taxon>
        <taxon>Clostridia</taxon>
        <taxon>Peptostreptococcales</taxon>
        <taxon>Natronincolaceae</taxon>
        <taxon>Alkaliphilus</taxon>
    </lineage>
</organism>
<proteinExistence type="predicted"/>
<dbReference type="PANTHER" id="PTHR43000">
    <property type="entry name" value="DTDP-D-GLUCOSE 4,6-DEHYDRATASE-RELATED"/>
    <property type="match status" value="1"/>
</dbReference>
<dbReference type="Gene3D" id="3.40.50.720">
    <property type="entry name" value="NAD(P)-binding Rossmann-like Domain"/>
    <property type="match status" value="1"/>
</dbReference>
<dbReference type="EMBL" id="JAFBEE010000001">
    <property type="protein sequence ID" value="MBM7613784.1"/>
    <property type="molecule type" value="Genomic_DNA"/>
</dbReference>
<name>A0ABS2NLH1_9FIRM</name>
<accession>A0ABS2NLH1</accession>
<sequence length="154" mass="17990">MYREAYLFDRISAGLDFPIPMGNVTTQFIHIDDLARIFESVVHTDKTIGQACNVTHPRIVGWQQLLNIAMDVVKKEVKVVQIDSQNAQVHERQYFPFRNVTYMLDIKKLERDGLHVPQIDLEDGLTRTYKWYRGVKPLVQDVRMDKMDEVLRGV</sequence>
<keyword evidence="2" id="KW-1185">Reference proteome</keyword>
<comment type="caution">
    <text evidence="1">The sequence shown here is derived from an EMBL/GenBank/DDBJ whole genome shotgun (WGS) entry which is preliminary data.</text>
</comment>
<reference evidence="1 2" key="1">
    <citation type="submission" date="2021-01" db="EMBL/GenBank/DDBJ databases">
        <title>Genomic Encyclopedia of Type Strains, Phase IV (KMG-IV): sequencing the most valuable type-strain genomes for metagenomic binning, comparative biology and taxonomic classification.</title>
        <authorList>
            <person name="Goeker M."/>
        </authorList>
    </citation>
    <scope>NUCLEOTIDE SEQUENCE [LARGE SCALE GENOMIC DNA]</scope>
    <source>
        <strain evidence="1 2">DSM 25890</strain>
    </source>
</reference>
<evidence type="ECO:0000313" key="1">
    <source>
        <dbReference type="EMBL" id="MBM7613784.1"/>
    </source>
</evidence>
<dbReference type="SUPFAM" id="SSF51735">
    <property type="entry name" value="NAD(P)-binding Rossmann-fold domains"/>
    <property type="match status" value="1"/>
</dbReference>
<evidence type="ECO:0000313" key="2">
    <source>
        <dbReference type="Proteomes" id="UP001314796"/>
    </source>
</evidence>